<sequence length="307" mass="35582">MEESSHRIAYALHMIKKWVYGRDERDILERDGEPVTPEEFSLSMKGKIFCPVCTTPLSRSPDTASITTNSRAAHFKHKPTYSKIPCRLKTKKKEGLSYKNEEEASKAVEDKALVIVSDWMSHPPTEDYDIDENGEFNQTAIEDEDGPETDITIGRHNGREFKLPSKISSVTALCRDFDKNLHRGYHFPDSAFPMLLSDMLFDTDRITADTDGKKRLFFGKVVGYRRLAKRNIIYIKNGSFGEFKIYTWPKFDERKHINAESVGRYILFHSSLAWEGSIPRCFVDSWGQYSLLPQKYEKHLIRLKRRI</sequence>
<protein>
    <submittedName>
        <fullName evidence="1">Uncharacterized protein</fullName>
    </submittedName>
</protein>
<keyword evidence="2" id="KW-1185">Reference proteome</keyword>
<accession>A0ABS7XB85</accession>
<dbReference type="EMBL" id="JAERPS020000004">
    <property type="protein sequence ID" value="MBZ9612330.1"/>
    <property type="molecule type" value="Genomic_DNA"/>
</dbReference>
<comment type="caution">
    <text evidence="1">The sequence shown here is derived from an EMBL/GenBank/DDBJ whole genome shotgun (WGS) entry which is preliminary data.</text>
</comment>
<proteinExistence type="predicted"/>
<gene>
    <name evidence="1" type="ORF">I4W93_012050</name>
</gene>
<evidence type="ECO:0000313" key="2">
    <source>
        <dbReference type="Proteomes" id="UP000663814"/>
    </source>
</evidence>
<dbReference type="Proteomes" id="UP000663814">
    <property type="component" value="Unassembled WGS sequence"/>
</dbReference>
<organism evidence="1 2">
    <name type="scientific">Rheinheimera maricola</name>
    <dbReference type="NCBI Taxonomy" id="2793282"/>
    <lineage>
        <taxon>Bacteria</taxon>
        <taxon>Pseudomonadati</taxon>
        <taxon>Pseudomonadota</taxon>
        <taxon>Gammaproteobacteria</taxon>
        <taxon>Chromatiales</taxon>
        <taxon>Chromatiaceae</taxon>
        <taxon>Rheinheimera</taxon>
    </lineage>
</organism>
<evidence type="ECO:0000313" key="1">
    <source>
        <dbReference type="EMBL" id="MBZ9612330.1"/>
    </source>
</evidence>
<reference evidence="1 2" key="1">
    <citation type="submission" date="2021-08" db="EMBL/GenBank/DDBJ databases">
        <title>Rheinheimera aquimaris sp. nov., isolated from seawater of the East Sea in Korea.</title>
        <authorList>
            <person name="Kim K.H."/>
            <person name="Wenting R."/>
            <person name="Kim K.R."/>
            <person name="Jeon C.O."/>
        </authorList>
    </citation>
    <scope>NUCLEOTIDE SEQUENCE [LARGE SCALE GENOMIC DNA]</scope>
    <source>
        <strain evidence="1 2">MA-13</strain>
    </source>
</reference>
<name>A0ABS7XB85_9GAMM</name>
<dbReference type="RefSeq" id="WP_205311541.1">
    <property type="nucleotide sequence ID" value="NZ_JAERPS020000004.1"/>
</dbReference>